<feature type="domain" description="Histidine kinase" evidence="5">
    <location>
        <begin position="573"/>
        <end position="794"/>
    </location>
</feature>
<evidence type="ECO:0000256" key="4">
    <source>
        <dbReference type="PROSITE-ProRule" id="PRU00169"/>
    </source>
</evidence>
<feature type="domain" description="Response regulatory" evidence="6">
    <location>
        <begin position="818"/>
        <end position="931"/>
    </location>
</feature>
<dbReference type="EC" id="2.7.13.3" evidence="2"/>
<evidence type="ECO:0000313" key="9">
    <source>
        <dbReference type="EMBL" id="MCW6512231.1"/>
    </source>
</evidence>
<dbReference type="SMART" id="SM00091">
    <property type="entry name" value="PAS"/>
    <property type="match status" value="4"/>
</dbReference>
<evidence type="ECO:0000256" key="2">
    <source>
        <dbReference type="ARBA" id="ARBA00012438"/>
    </source>
</evidence>
<dbReference type="InterPro" id="IPR003661">
    <property type="entry name" value="HisK_dim/P_dom"/>
</dbReference>
<dbReference type="CDD" id="cd00130">
    <property type="entry name" value="PAS"/>
    <property type="match status" value="2"/>
</dbReference>
<dbReference type="SUPFAM" id="SSF55785">
    <property type="entry name" value="PYP-like sensor domain (PAS domain)"/>
    <property type="match status" value="4"/>
</dbReference>
<dbReference type="InterPro" id="IPR011006">
    <property type="entry name" value="CheY-like_superfamily"/>
</dbReference>
<dbReference type="PROSITE" id="PS50109">
    <property type="entry name" value="HIS_KIN"/>
    <property type="match status" value="1"/>
</dbReference>
<evidence type="ECO:0000256" key="3">
    <source>
        <dbReference type="ARBA" id="ARBA00022553"/>
    </source>
</evidence>
<dbReference type="SMART" id="SM00388">
    <property type="entry name" value="HisKA"/>
    <property type="match status" value="1"/>
</dbReference>
<dbReference type="AlphaFoldDB" id="A0AA41Z110"/>
<dbReference type="InterPro" id="IPR036097">
    <property type="entry name" value="HisK_dim/P_sf"/>
</dbReference>
<dbReference type="InterPro" id="IPR013656">
    <property type="entry name" value="PAS_4"/>
</dbReference>
<dbReference type="Gene3D" id="3.30.565.10">
    <property type="entry name" value="Histidine kinase-like ATPase, C-terminal domain"/>
    <property type="match status" value="1"/>
</dbReference>
<dbReference type="SMART" id="SM00086">
    <property type="entry name" value="PAC"/>
    <property type="match status" value="1"/>
</dbReference>
<dbReference type="CDD" id="cd00082">
    <property type="entry name" value="HisKA"/>
    <property type="match status" value="1"/>
</dbReference>
<dbReference type="SUPFAM" id="SSF47384">
    <property type="entry name" value="Homodimeric domain of signal transducing histidine kinase"/>
    <property type="match status" value="1"/>
</dbReference>
<keyword evidence="3 4" id="KW-0597">Phosphoprotein</keyword>
<dbReference type="SUPFAM" id="SSF52172">
    <property type="entry name" value="CheY-like"/>
    <property type="match status" value="1"/>
</dbReference>
<dbReference type="Pfam" id="PF02518">
    <property type="entry name" value="HATPase_c"/>
    <property type="match status" value="1"/>
</dbReference>
<organism evidence="9 10">
    <name type="scientific">Lichenifustis flavocetrariae</name>
    <dbReference type="NCBI Taxonomy" id="2949735"/>
    <lineage>
        <taxon>Bacteria</taxon>
        <taxon>Pseudomonadati</taxon>
        <taxon>Pseudomonadota</taxon>
        <taxon>Alphaproteobacteria</taxon>
        <taxon>Hyphomicrobiales</taxon>
        <taxon>Lichenihabitantaceae</taxon>
        <taxon>Lichenifustis</taxon>
    </lineage>
</organism>
<feature type="domain" description="PAC" evidence="8">
    <location>
        <begin position="227"/>
        <end position="282"/>
    </location>
</feature>
<dbReference type="InterPro" id="IPR035965">
    <property type="entry name" value="PAS-like_dom_sf"/>
</dbReference>
<feature type="domain" description="PAC" evidence="8">
    <location>
        <begin position="357"/>
        <end position="410"/>
    </location>
</feature>
<evidence type="ECO:0000259" key="8">
    <source>
        <dbReference type="PROSITE" id="PS50113"/>
    </source>
</evidence>
<protein>
    <recommendedName>
        <fullName evidence="2">histidine kinase</fullName>
        <ecNumber evidence="2">2.7.13.3</ecNumber>
    </recommendedName>
</protein>
<dbReference type="SMART" id="SM00448">
    <property type="entry name" value="REC"/>
    <property type="match status" value="1"/>
</dbReference>
<dbReference type="NCBIfam" id="TIGR00229">
    <property type="entry name" value="sensory_box"/>
    <property type="match status" value="2"/>
</dbReference>
<comment type="caution">
    <text evidence="9">The sequence shown here is derived from an EMBL/GenBank/DDBJ whole genome shotgun (WGS) entry which is preliminary data.</text>
</comment>
<dbReference type="InterPro" id="IPR013655">
    <property type="entry name" value="PAS_fold_3"/>
</dbReference>
<dbReference type="InterPro" id="IPR000700">
    <property type="entry name" value="PAS-assoc_C"/>
</dbReference>
<dbReference type="SUPFAM" id="SSF55874">
    <property type="entry name" value="ATPase domain of HSP90 chaperone/DNA topoisomerase II/histidine kinase"/>
    <property type="match status" value="1"/>
</dbReference>
<dbReference type="PROSITE" id="PS50113">
    <property type="entry name" value="PAC"/>
    <property type="match status" value="3"/>
</dbReference>
<dbReference type="PANTHER" id="PTHR43065:SF49">
    <property type="entry name" value="HISTIDINE KINASE"/>
    <property type="match status" value="1"/>
</dbReference>
<evidence type="ECO:0000259" key="6">
    <source>
        <dbReference type="PROSITE" id="PS50110"/>
    </source>
</evidence>
<evidence type="ECO:0000313" key="10">
    <source>
        <dbReference type="Proteomes" id="UP001165667"/>
    </source>
</evidence>
<evidence type="ECO:0000259" key="7">
    <source>
        <dbReference type="PROSITE" id="PS50112"/>
    </source>
</evidence>
<dbReference type="InterPro" id="IPR000014">
    <property type="entry name" value="PAS"/>
</dbReference>
<proteinExistence type="predicted"/>
<feature type="domain" description="PAC" evidence="8">
    <location>
        <begin position="95"/>
        <end position="151"/>
    </location>
</feature>
<accession>A0AA41Z110</accession>
<dbReference type="PANTHER" id="PTHR43065">
    <property type="entry name" value="SENSOR HISTIDINE KINASE"/>
    <property type="match status" value="1"/>
</dbReference>
<dbReference type="Proteomes" id="UP001165667">
    <property type="component" value="Unassembled WGS sequence"/>
</dbReference>
<dbReference type="InterPro" id="IPR003594">
    <property type="entry name" value="HATPase_dom"/>
</dbReference>
<feature type="modified residue" description="4-aspartylphosphate" evidence="4">
    <location>
        <position position="869"/>
    </location>
</feature>
<dbReference type="PROSITE" id="PS50110">
    <property type="entry name" value="RESPONSE_REGULATORY"/>
    <property type="match status" value="1"/>
</dbReference>
<dbReference type="Pfam" id="PF00512">
    <property type="entry name" value="HisKA"/>
    <property type="match status" value="1"/>
</dbReference>
<dbReference type="Gene3D" id="1.10.287.130">
    <property type="match status" value="1"/>
</dbReference>
<dbReference type="PROSITE" id="PS50112">
    <property type="entry name" value="PAS"/>
    <property type="match status" value="1"/>
</dbReference>
<reference evidence="9" key="1">
    <citation type="submission" date="2022-05" db="EMBL/GenBank/DDBJ databases">
        <authorList>
            <person name="Pankratov T."/>
        </authorList>
    </citation>
    <scope>NUCLEOTIDE SEQUENCE</scope>
    <source>
        <strain evidence="9">BP6-180914</strain>
    </source>
</reference>
<dbReference type="FunFam" id="3.30.450.20:FF:000099">
    <property type="entry name" value="Sensory box sensor histidine kinase"/>
    <property type="match status" value="1"/>
</dbReference>
<dbReference type="Gene3D" id="3.40.50.2300">
    <property type="match status" value="1"/>
</dbReference>
<dbReference type="RefSeq" id="WP_282588607.1">
    <property type="nucleotide sequence ID" value="NZ_JAMOIM010000044.1"/>
</dbReference>
<dbReference type="InterPro" id="IPR004358">
    <property type="entry name" value="Sig_transdc_His_kin-like_C"/>
</dbReference>
<evidence type="ECO:0000259" key="5">
    <source>
        <dbReference type="PROSITE" id="PS50109"/>
    </source>
</evidence>
<feature type="domain" description="PAS" evidence="7">
    <location>
        <begin position="283"/>
        <end position="354"/>
    </location>
</feature>
<comment type="catalytic activity">
    <reaction evidence="1">
        <text>ATP + protein L-histidine = ADP + protein N-phospho-L-histidine.</text>
        <dbReference type="EC" id="2.7.13.3"/>
    </reaction>
</comment>
<dbReference type="InterPro" id="IPR036890">
    <property type="entry name" value="HATPase_C_sf"/>
</dbReference>
<sequence>MVSLIRSHPWATTSLGAVEGWPKGLTAILGMMVSGGFPAIALWGPDLIQIYNDGYRELMGHRHPAGLGQPTLQCWPEVAHINEPIYARVLAGEALNFEDALYPIRRNGRIEDAYFTLSYSPLREDEGKVAGVLVTVVETTARVTAEAKLRDSEHRLSQMFEQAPTFMALLREPNHTFERVNPGYTKLIGGREVVGLSVAEALPEAAGQGYIDLLDQVYRSGEPFAARGAKIAIVAEPGGPVVDHYVDFVYQPIKTAAGEVTGIFVEGADVTDRTLAEAALRESEARFRVMADSVPQMIWITDPEGRVEFFNRQWTSYTGVAFEPVTAAEVAKDLVHPEDAAATMDAFDQARRTGGVFAVENRIRSATGEYRWFLARAEPYRDVQFGEVTRWFGTSVDIHDRVVAEGRMRDLNARLERSVEERTAERDLLANVVQATDVMIMVIDLDYKILAINKANADEFQRIYGVLPVVGDNMLDLLADQPEHREQVRVGWERGLAGEEITFIEEFGDPDRVRPYYEVKFRTLRNEHGERVGCYQFATDVTERLRKQADLAEAQETVRQAQKMEAVGQLTGGVAHDFNNLLTIIRSSVDLLRRPGLAEERRRRYVDAVSDTVDRAAKLTGQLLAFARRQALTPEVFEVGARLRSIADLLDNVTGARILILIETVGRPCYVRADVSQFETALVNLAVNARDAMDGEGTVTLRVDGGGPMPPIRGHAGAKGSFVTISLADTGPGIRGEDLARIFEPFFTTKKVGKGTGLDLSQVFGFTKQSGGDVAVESAPGQGATFTLYLPEVTPPIEVIDTIGSRDLAPSPDGGGRRVLVVEDNVEVGRFSTQILQDLGYVTTWVGTGEEALDVIGREGAGFDVVFSDVVMPGMGGVELAKVLRDRYPKLPILLTSGYSHVLAQEGPHGFELLHKPYSADQLSRMLQRVSRTGTPPK</sequence>
<dbReference type="SMART" id="SM00387">
    <property type="entry name" value="HATPase_c"/>
    <property type="match status" value="1"/>
</dbReference>
<dbReference type="InterPro" id="IPR005467">
    <property type="entry name" value="His_kinase_dom"/>
</dbReference>
<dbReference type="Pfam" id="PF08447">
    <property type="entry name" value="PAS_3"/>
    <property type="match status" value="1"/>
</dbReference>
<dbReference type="EMBL" id="JAMOIM010000044">
    <property type="protein sequence ID" value="MCW6512231.1"/>
    <property type="molecule type" value="Genomic_DNA"/>
</dbReference>
<gene>
    <name evidence="9" type="ORF">M8523_30360</name>
</gene>
<dbReference type="PRINTS" id="PR00344">
    <property type="entry name" value="BCTRLSENSOR"/>
</dbReference>
<dbReference type="Gene3D" id="3.30.450.20">
    <property type="entry name" value="PAS domain"/>
    <property type="match status" value="4"/>
</dbReference>
<dbReference type="InterPro" id="IPR001789">
    <property type="entry name" value="Sig_transdc_resp-reg_receiver"/>
</dbReference>
<keyword evidence="10" id="KW-1185">Reference proteome</keyword>
<name>A0AA41Z110_9HYPH</name>
<evidence type="ECO:0000256" key="1">
    <source>
        <dbReference type="ARBA" id="ARBA00000085"/>
    </source>
</evidence>
<dbReference type="Pfam" id="PF08448">
    <property type="entry name" value="PAS_4"/>
    <property type="match status" value="3"/>
</dbReference>
<dbReference type="GO" id="GO:0000155">
    <property type="term" value="F:phosphorelay sensor kinase activity"/>
    <property type="evidence" value="ECO:0007669"/>
    <property type="project" value="InterPro"/>
</dbReference>
<dbReference type="Pfam" id="PF00072">
    <property type="entry name" value="Response_reg"/>
    <property type="match status" value="1"/>
</dbReference>
<dbReference type="InterPro" id="IPR001610">
    <property type="entry name" value="PAC"/>
</dbReference>